<dbReference type="OrthoDB" id="9769447at2"/>
<organism evidence="3 4">
    <name type="scientific">Rubinisphaera italica</name>
    <dbReference type="NCBI Taxonomy" id="2527969"/>
    <lineage>
        <taxon>Bacteria</taxon>
        <taxon>Pseudomonadati</taxon>
        <taxon>Planctomycetota</taxon>
        <taxon>Planctomycetia</taxon>
        <taxon>Planctomycetales</taxon>
        <taxon>Planctomycetaceae</taxon>
        <taxon>Rubinisphaera</taxon>
    </lineage>
</organism>
<gene>
    <name evidence="3" type="primary">yjmC</name>
    <name evidence="3" type="ORF">Pan54_07060</name>
</gene>
<dbReference type="Proteomes" id="UP000316095">
    <property type="component" value="Unassembled WGS sequence"/>
</dbReference>
<dbReference type="InterPro" id="IPR043143">
    <property type="entry name" value="Mal/L-sulf/L-lact_DH-like_NADP"/>
</dbReference>
<dbReference type="Gene3D" id="3.30.1370.60">
    <property type="entry name" value="Hypothetical oxidoreductase yiak, domain 2"/>
    <property type="match status" value="2"/>
</dbReference>
<dbReference type="InterPro" id="IPR003767">
    <property type="entry name" value="Malate/L-lactate_DH-like"/>
</dbReference>
<comment type="caution">
    <text evidence="3">The sequence shown here is derived from an EMBL/GenBank/DDBJ whole genome shotgun (WGS) entry which is preliminary data.</text>
</comment>
<dbReference type="GO" id="GO:0016491">
    <property type="term" value="F:oxidoreductase activity"/>
    <property type="evidence" value="ECO:0007669"/>
    <property type="project" value="UniProtKB-KW"/>
</dbReference>
<dbReference type="SUPFAM" id="SSF89733">
    <property type="entry name" value="L-sulfolactate dehydrogenase-like"/>
    <property type="match status" value="1"/>
</dbReference>
<dbReference type="EC" id="1.1.1.-" evidence="3"/>
<name>A0A5C5XB06_9PLAN</name>
<comment type="similarity">
    <text evidence="1">Belongs to the LDH2/MDH2 oxidoreductase family.</text>
</comment>
<keyword evidence="2 3" id="KW-0560">Oxidoreductase</keyword>
<accession>A0A5C5XB06</accession>
<protein>
    <submittedName>
        <fullName evidence="3">Putative oxidoreductase YjmC</fullName>
        <ecNumber evidence="3">1.1.1.-</ecNumber>
    </submittedName>
</protein>
<reference evidence="3 4" key="1">
    <citation type="submission" date="2019-02" db="EMBL/GenBank/DDBJ databases">
        <title>Deep-cultivation of Planctomycetes and their phenomic and genomic characterization uncovers novel biology.</title>
        <authorList>
            <person name="Wiegand S."/>
            <person name="Jogler M."/>
            <person name="Boedeker C."/>
            <person name="Pinto D."/>
            <person name="Vollmers J."/>
            <person name="Rivas-Marin E."/>
            <person name="Kohn T."/>
            <person name="Peeters S.H."/>
            <person name="Heuer A."/>
            <person name="Rast P."/>
            <person name="Oberbeckmann S."/>
            <person name="Bunk B."/>
            <person name="Jeske O."/>
            <person name="Meyerdierks A."/>
            <person name="Storesund J.E."/>
            <person name="Kallscheuer N."/>
            <person name="Luecker S."/>
            <person name="Lage O.M."/>
            <person name="Pohl T."/>
            <person name="Merkel B.J."/>
            <person name="Hornburger P."/>
            <person name="Mueller R.-W."/>
            <person name="Bruemmer F."/>
            <person name="Labrenz M."/>
            <person name="Spormann A.M."/>
            <person name="Op Den Camp H."/>
            <person name="Overmann J."/>
            <person name="Amann R."/>
            <person name="Jetten M.S.M."/>
            <person name="Mascher T."/>
            <person name="Medema M.H."/>
            <person name="Devos D.P."/>
            <person name="Kaster A.-K."/>
            <person name="Ovreas L."/>
            <person name="Rohde M."/>
            <person name="Galperin M.Y."/>
            <person name="Jogler C."/>
        </authorList>
    </citation>
    <scope>NUCLEOTIDE SEQUENCE [LARGE SCALE GENOMIC DNA]</scope>
    <source>
        <strain evidence="3 4">Pan54</strain>
    </source>
</reference>
<sequence length="293" mass="31303">MTAIEMCKLLSAILIKKGMYAVESDIVAQRMIDADIMGRSEFGCLSIIESVKSIDLGDIDPRALSMIKSDTPATAWIDANEGMGHVAASKGSTEAVQKAKAVGIGAVVISNSQNLGSPLVYARLIAQAGMIGCCLTCPPASPAVEDELEEQTFFGRQPAAFAVPAHEATIGYEFSFGADRPLRHQIPAELSTSLGLLQCLLTSGLSGAKTPPEKTRGPLHERFEHFIIAIDPAAFAGPEKLAKTVESLVKHVDSQENSPAYRAAITESPFLPEESTLLQINELAERLRISIVK</sequence>
<dbReference type="PANTHER" id="PTHR11091:SF0">
    <property type="entry name" value="MALATE DEHYDROGENASE"/>
    <property type="match status" value="1"/>
</dbReference>
<keyword evidence="4" id="KW-1185">Reference proteome</keyword>
<dbReference type="AlphaFoldDB" id="A0A5C5XB06"/>
<dbReference type="Gene3D" id="1.10.1530.10">
    <property type="match status" value="1"/>
</dbReference>
<dbReference type="InterPro" id="IPR043144">
    <property type="entry name" value="Mal/L-sulf/L-lact_DH-like_ah"/>
</dbReference>
<dbReference type="RefSeq" id="WP_146502165.1">
    <property type="nucleotide sequence ID" value="NZ_SJPG01000001.1"/>
</dbReference>
<evidence type="ECO:0000256" key="2">
    <source>
        <dbReference type="ARBA" id="ARBA00023002"/>
    </source>
</evidence>
<evidence type="ECO:0000313" key="3">
    <source>
        <dbReference type="EMBL" id="TWT59994.1"/>
    </source>
</evidence>
<evidence type="ECO:0000256" key="1">
    <source>
        <dbReference type="ARBA" id="ARBA00006056"/>
    </source>
</evidence>
<dbReference type="PANTHER" id="PTHR11091">
    <property type="entry name" value="OXIDOREDUCTASE-RELATED"/>
    <property type="match status" value="1"/>
</dbReference>
<evidence type="ECO:0000313" key="4">
    <source>
        <dbReference type="Proteomes" id="UP000316095"/>
    </source>
</evidence>
<dbReference type="InterPro" id="IPR036111">
    <property type="entry name" value="Mal/L-sulfo/L-lacto_DH-like_sf"/>
</dbReference>
<dbReference type="EMBL" id="SJPG01000001">
    <property type="protein sequence ID" value="TWT59994.1"/>
    <property type="molecule type" value="Genomic_DNA"/>
</dbReference>
<dbReference type="Pfam" id="PF02615">
    <property type="entry name" value="Ldh_2"/>
    <property type="match status" value="1"/>
</dbReference>
<proteinExistence type="inferred from homology"/>